<keyword evidence="4 5" id="KW-0408">Iron</keyword>
<keyword evidence="7" id="KW-1185">Reference proteome</keyword>
<keyword evidence="3" id="KW-0560">Oxidoreductase</keyword>
<evidence type="ECO:0000256" key="4">
    <source>
        <dbReference type="ARBA" id="ARBA00023004"/>
    </source>
</evidence>
<dbReference type="GO" id="GO:0042574">
    <property type="term" value="P:retinal metabolic process"/>
    <property type="evidence" value="ECO:0007669"/>
    <property type="project" value="TreeGrafter"/>
</dbReference>
<evidence type="ECO:0000256" key="3">
    <source>
        <dbReference type="ARBA" id="ARBA00023002"/>
    </source>
</evidence>
<name>A0AA36D7J5_9BILA</name>
<dbReference type="AlphaFoldDB" id="A0AA36D7J5"/>
<dbReference type="PANTHER" id="PTHR10543:SF24">
    <property type="entry name" value="CAROTENOID ISOMEROOXYGENASE"/>
    <property type="match status" value="1"/>
</dbReference>
<comment type="similarity">
    <text evidence="1">Belongs to the carotenoid oxygenase family.</text>
</comment>
<feature type="non-terminal residue" evidence="6">
    <location>
        <position position="1"/>
    </location>
</feature>
<comment type="cofactor">
    <cofactor evidence="5">
        <name>Fe(2+)</name>
        <dbReference type="ChEBI" id="CHEBI:29033"/>
    </cofactor>
    <text evidence="5">Binds 1 Fe(2+) ion per subunit.</text>
</comment>
<reference evidence="6" key="1">
    <citation type="submission" date="2023-06" db="EMBL/GenBank/DDBJ databases">
        <authorList>
            <person name="Delattre M."/>
        </authorList>
    </citation>
    <scope>NUCLEOTIDE SEQUENCE</scope>
    <source>
        <strain evidence="6">AF72</strain>
    </source>
</reference>
<dbReference type="GO" id="GO:0010436">
    <property type="term" value="F:carotenoid dioxygenase activity"/>
    <property type="evidence" value="ECO:0007669"/>
    <property type="project" value="TreeGrafter"/>
</dbReference>
<dbReference type="GO" id="GO:0016121">
    <property type="term" value="P:carotene catabolic process"/>
    <property type="evidence" value="ECO:0007669"/>
    <property type="project" value="TreeGrafter"/>
</dbReference>
<dbReference type="InterPro" id="IPR004294">
    <property type="entry name" value="Carotenoid_Oase"/>
</dbReference>
<evidence type="ECO:0000256" key="5">
    <source>
        <dbReference type="PIRSR" id="PIRSR604294-1"/>
    </source>
</evidence>
<feature type="binding site" evidence="5">
    <location>
        <position position="172"/>
    </location>
    <ligand>
        <name>Fe cation</name>
        <dbReference type="ChEBI" id="CHEBI:24875"/>
        <note>catalytic</note>
    </ligand>
</feature>
<accession>A0AA36D7J5</accession>
<dbReference type="PANTHER" id="PTHR10543">
    <property type="entry name" value="BETA-CAROTENE DIOXYGENASE"/>
    <property type="match status" value="1"/>
</dbReference>
<comment type="caution">
    <text evidence="6">The sequence shown here is derived from an EMBL/GenBank/DDBJ whole genome shotgun (WGS) entry which is preliminary data.</text>
</comment>
<evidence type="ECO:0000256" key="1">
    <source>
        <dbReference type="ARBA" id="ARBA00006787"/>
    </source>
</evidence>
<protein>
    <submittedName>
        <fullName evidence="6">Uncharacterized protein</fullName>
    </submittedName>
</protein>
<evidence type="ECO:0000313" key="7">
    <source>
        <dbReference type="Proteomes" id="UP001177023"/>
    </source>
</evidence>
<dbReference type="Pfam" id="PF03055">
    <property type="entry name" value="RPE65"/>
    <property type="match status" value="1"/>
</dbReference>
<keyword evidence="2 5" id="KW-0479">Metal-binding</keyword>
<sequence length="499" mass="57023">MDCNKLFENFENIDEPLECERIGASPPAWLTGQLLRNGPGKFKYGDTEVKHWFDGMAYMQRFQLKDGKLFYSAKFLESEAYKMCEQANRLCVSSFGTVRFPDPCKGLYGRFQSMFIKEDGWDNCVVNFVQLSDAVYALTETPKVVKIDPDTLGTKAGEDLQKVLSINSCTAHPQTDLAGNVYNSGHLFGKQYVFTETKGDKSDFSETILYASVPYEDRWNPAYHHSFGMSPNYIVLFETPLRISLMKLMARNILSYSFKDTLHWKEGTNTNVIVVDRKTGSRHTIRYTAPPFFTFHHANTYEEDGFIYVDFCHMENPGTFDDLLMDHMRDGSFTKNPKMRPYLHRMVLPIKIPTAAEPGSDLATSAPHGRGAKAILQPDGSIYCESARICEHSFEFPRFNWDANNMKPYQFVYGSTLLFDEEKENLAGIVKVDLHTGATLLWHRDNEFQLCVLLVPVMTLKEDQAPVFVVLNAKNLQEICRYTIPTDRLPPAFHSLYLS</sequence>
<gene>
    <name evidence="6" type="ORF">MSPICULIGERA_LOCUS20669</name>
</gene>
<dbReference type="EMBL" id="CATQJA010002664">
    <property type="protein sequence ID" value="CAJ0582539.1"/>
    <property type="molecule type" value="Genomic_DNA"/>
</dbReference>
<dbReference type="GO" id="GO:0003834">
    <property type="term" value="F:beta-carotene 15,15'-dioxygenase activity"/>
    <property type="evidence" value="ECO:0007669"/>
    <property type="project" value="TreeGrafter"/>
</dbReference>
<organism evidence="6 7">
    <name type="scientific">Mesorhabditis spiculigera</name>
    <dbReference type="NCBI Taxonomy" id="96644"/>
    <lineage>
        <taxon>Eukaryota</taxon>
        <taxon>Metazoa</taxon>
        <taxon>Ecdysozoa</taxon>
        <taxon>Nematoda</taxon>
        <taxon>Chromadorea</taxon>
        <taxon>Rhabditida</taxon>
        <taxon>Rhabditina</taxon>
        <taxon>Rhabditomorpha</taxon>
        <taxon>Rhabditoidea</taxon>
        <taxon>Rhabditidae</taxon>
        <taxon>Mesorhabditinae</taxon>
        <taxon>Mesorhabditis</taxon>
    </lineage>
</organism>
<proteinExistence type="inferred from homology"/>
<feature type="binding site" evidence="5">
    <location>
        <position position="296"/>
    </location>
    <ligand>
        <name>Fe cation</name>
        <dbReference type="ChEBI" id="CHEBI:24875"/>
        <note>catalytic</note>
    </ligand>
</feature>
<dbReference type="Proteomes" id="UP001177023">
    <property type="component" value="Unassembled WGS sequence"/>
</dbReference>
<feature type="binding site" evidence="5">
    <location>
        <position position="225"/>
    </location>
    <ligand>
        <name>Fe cation</name>
        <dbReference type="ChEBI" id="CHEBI:24875"/>
        <note>catalytic</note>
    </ligand>
</feature>
<dbReference type="GO" id="GO:0046872">
    <property type="term" value="F:metal ion binding"/>
    <property type="evidence" value="ECO:0007669"/>
    <property type="project" value="UniProtKB-KW"/>
</dbReference>
<evidence type="ECO:0000256" key="2">
    <source>
        <dbReference type="ARBA" id="ARBA00022723"/>
    </source>
</evidence>
<evidence type="ECO:0000313" key="6">
    <source>
        <dbReference type="EMBL" id="CAJ0582539.1"/>
    </source>
</evidence>